<organism evidence="2 3">
    <name type="scientific">Extremus antarcticus</name>
    <dbReference type="NCBI Taxonomy" id="702011"/>
    <lineage>
        <taxon>Eukaryota</taxon>
        <taxon>Fungi</taxon>
        <taxon>Dikarya</taxon>
        <taxon>Ascomycota</taxon>
        <taxon>Pezizomycotina</taxon>
        <taxon>Dothideomycetes</taxon>
        <taxon>Dothideomycetidae</taxon>
        <taxon>Mycosphaerellales</taxon>
        <taxon>Extremaceae</taxon>
        <taxon>Extremus</taxon>
    </lineage>
</organism>
<dbReference type="InterPro" id="IPR000073">
    <property type="entry name" value="AB_hydrolase_1"/>
</dbReference>
<dbReference type="Proteomes" id="UP001271007">
    <property type="component" value="Unassembled WGS sequence"/>
</dbReference>
<dbReference type="InterPro" id="IPR029058">
    <property type="entry name" value="AB_hydrolase_fold"/>
</dbReference>
<name>A0AAJ0DFE8_9PEZI</name>
<dbReference type="PRINTS" id="PR00412">
    <property type="entry name" value="EPOXHYDRLASE"/>
</dbReference>
<protein>
    <recommendedName>
        <fullName evidence="1">AB hydrolase-1 domain-containing protein</fullName>
    </recommendedName>
</protein>
<dbReference type="PANTHER" id="PTHR43194">
    <property type="entry name" value="HYDROLASE ALPHA/BETA FOLD FAMILY"/>
    <property type="match status" value="1"/>
</dbReference>
<keyword evidence="3" id="KW-1185">Reference proteome</keyword>
<dbReference type="AlphaFoldDB" id="A0AAJ0DFE8"/>
<proteinExistence type="predicted"/>
<evidence type="ECO:0000313" key="3">
    <source>
        <dbReference type="Proteomes" id="UP001271007"/>
    </source>
</evidence>
<evidence type="ECO:0000259" key="1">
    <source>
        <dbReference type="Pfam" id="PF12697"/>
    </source>
</evidence>
<dbReference type="SUPFAM" id="SSF53474">
    <property type="entry name" value="alpha/beta-Hydrolases"/>
    <property type="match status" value="1"/>
</dbReference>
<comment type="caution">
    <text evidence="2">The sequence shown here is derived from an EMBL/GenBank/DDBJ whole genome shotgun (WGS) entry which is preliminary data.</text>
</comment>
<reference evidence="2" key="1">
    <citation type="submission" date="2023-04" db="EMBL/GenBank/DDBJ databases">
        <title>Black Yeasts Isolated from many extreme environments.</title>
        <authorList>
            <person name="Coleine C."/>
            <person name="Stajich J.E."/>
            <person name="Selbmann L."/>
        </authorList>
    </citation>
    <scope>NUCLEOTIDE SEQUENCE</scope>
    <source>
        <strain evidence="2">CCFEE 5312</strain>
    </source>
</reference>
<evidence type="ECO:0000313" key="2">
    <source>
        <dbReference type="EMBL" id="KAK3052895.1"/>
    </source>
</evidence>
<dbReference type="PANTHER" id="PTHR43194:SF2">
    <property type="entry name" value="PEROXISOMAL MEMBRANE PROTEIN LPX1"/>
    <property type="match status" value="1"/>
</dbReference>
<accession>A0AAJ0DFE8</accession>
<dbReference type="Gene3D" id="3.40.50.1820">
    <property type="entry name" value="alpha/beta hydrolase"/>
    <property type="match status" value="1"/>
</dbReference>
<feature type="domain" description="AB hydrolase-1" evidence="1">
    <location>
        <begin position="24"/>
        <end position="256"/>
    </location>
</feature>
<dbReference type="InterPro" id="IPR050228">
    <property type="entry name" value="Carboxylesterase_BioH"/>
</dbReference>
<dbReference type="InterPro" id="IPR000639">
    <property type="entry name" value="Epox_hydrolase-like"/>
</dbReference>
<gene>
    <name evidence="2" type="ORF">LTR09_005959</name>
</gene>
<dbReference type="Pfam" id="PF12697">
    <property type="entry name" value="Abhydrolase_6"/>
    <property type="match status" value="1"/>
</dbReference>
<dbReference type="GO" id="GO:0003824">
    <property type="term" value="F:catalytic activity"/>
    <property type="evidence" value="ECO:0007669"/>
    <property type="project" value="InterPro"/>
</dbReference>
<dbReference type="EMBL" id="JAWDJX010000018">
    <property type="protein sequence ID" value="KAK3052895.1"/>
    <property type="molecule type" value="Genomic_DNA"/>
</dbReference>
<sequence length="274" mass="29592">MVVQKISTAGGTLAVEVTGEGPLLICAHGMGDSRDVYDTFVKQMVSAGYCVANMDTRGHGESSTGFKQHGDLAQADDFLTVVKELKKGPAVLVGNSFATGSATIAAGRKPESIAGIVLLAPFLRNPMGAVGMFFMPLLFKWPWGSTVWRFYAPTLWPGLSKEDATARAKKTTKLITRPGRWSAFYSTVCGCDHSTVTPYIEKASKTPALIVVGDKDPDYSDPKKEAEWVASQFQDATTLVLEGVGHAPQLERPEETGKATLEFLKKLKEKGVFK</sequence>